<organism evidence="2 3">
    <name type="scientific">Ligilactobacillus salivarius</name>
    <dbReference type="NCBI Taxonomy" id="1624"/>
    <lineage>
        <taxon>Bacteria</taxon>
        <taxon>Bacillati</taxon>
        <taxon>Bacillota</taxon>
        <taxon>Bacilli</taxon>
        <taxon>Lactobacillales</taxon>
        <taxon>Lactobacillaceae</taxon>
        <taxon>Ligilactobacillus</taxon>
    </lineage>
</organism>
<name>A0A6A8LS20_9LACO</name>
<evidence type="ECO:0000313" key="2">
    <source>
        <dbReference type="EMBL" id="MSE06895.1"/>
    </source>
</evidence>
<feature type="non-terminal residue" evidence="2">
    <location>
        <position position="82"/>
    </location>
</feature>
<feature type="transmembrane region" description="Helical" evidence="1">
    <location>
        <begin position="49"/>
        <end position="71"/>
    </location>
</feature>
<sequence length="82" mass="9469">LDLKKTKQTVTSDSVRIKTDGDGTIHVENKIHPVTAFFNHHQQTPLEKALWILSGVVLLFIIMFACYVLYLRATLKKRIFKE</sequence>
<comment type="caution">
    <text evidence="2">The sequence shown here is derived from an EMBL/GenBank/DDBJ whole genome shotgun (WGS) entry which is preliminary data.</text>
</comment>
<keyword evidence="1" id="KW-0472">Membrane</keyword>
<keyword evidence="1" id="KW-1133">Transmembrane helix</keyword>
<dbReference type="AlphaFoldDB" id="A0A6A8LS20"/>
<feature type="non-terminal residue" evidence="2">
    <location>
        <position position="1"/>
    </location>
</feature>
<proteinExistence type="predicted"/>
<keyword evidence="1" id="KW-0812">Transmembrane</keyword>
<dbReference type="EMBL" id="WKKZ01001482">
    <property type="protein sequence ID" value="MSE06895.1"/>
    <property type="molecule type" value="Genomic_DNA"/>
</dbReference>
<reference evidence="2 3" key="1">
    <citation type="submission" date="2019-11" db="EMBL/GenBank/DDBJ databases">
        <title>Draft Genome Sequence of Plant Growth-Promoting Rhizosphere-Associated Bacteria.</title>
        <authorList>
            <person name="Vasilyev I.Y."/>
            <person name="Radchenko V."/>
            <person name="Ilnitskaya E.V."/>
        </authorList>
    </citation>
    <scope>NUCLEOTIDE SEQUENCE [LARGE SCALE GENOMIC DNA]</scope>
    <source>
        <strain evidence="2 3">VRA_1sq_f</strain>
    </source>
</reference>
<evidence type="ECO:0000313" key="3">
    <source>
        <dbReference type="Proteomes" id="UP000437575"/>
    </source>
</evidence>
<accession>A0A6A8LS20</accession>
<dbReference type="Proteomes" id="UP000437575">
    <property type="component" value="Unassembled WGS sequence"/>
</dbReference>
<protein>
    <submittedName>
        <fullName evidence="2">Uncharacterized protein</fullName>
    </submittedName>
</protein>
<gene>
    <name evidence="2" type="ORF">GKC34_14555</name>
</gene>
<evidence type="ECO:0000256" key="1">
    <source>
        <dbReference type="SAM" id="Phobius"/>
    </source>
</evidence>